<evidence type="ECO:0000313" key="5">
    <source>
        <dbReference type="Proteomes" id="UP000218891"/>
    </source>
</evidence>
<keyword evidence="5" id="KW-1185">Reference proteome</keyword>
<feature type="chain" id="PRO_5046732703" evidence="2">
    <location>
        <begin position="24"/>
        <end position="278"/>
    </location>
</feature>
<organism evidence="4 5">
    <name type="scientific">Phaeobacter piscinae</name>
    <dbReference type="NCBI Taxonomy" id="1580596"/>
    <lineage>
        <taxon>Bacteria</taxon>
        <taxon>Pseudomonadati</taxon>
        <taxon>Pseudomonadota</taxon>
        <taxon>Alphaproteobacteria</taxon>
        <taxon>Rhodobacterales</taxon>
        <taxon>Roseobacteraceae</taxon>
        <taxon>Phaeobacter</taxon>
    </lineage>
</organism>
<reference evidence="4 5" key="3">
    <citation type="journal article" date="2017" name="Int. J. Syst. Evol. Microbiol.">
        <title>Adaptation of Surface-Associated Bacteria to the Open Ocean: A Genomically Distinct Subpopulation of Phaeobacter gallaeciensis Colonizes Pacific Mesozooplankton.</title>
        <authorList>
            <person name="Freese H.M."/>
            <person name="Methner A."/>
            <person name="Overmann J."/>
        </authorList>
    </citation>
    <scope>NUCLEOTIDE SEQUENCE [LARGE SCALE GENOMIC DNA]</scope>
    <source>
        <strain evidence="4 5">P36</strain>
    </source>
</reference>
<evidence type="ECO:0000256" key="1">
    <source>
        <dbReference type="ARBA" id="ARBA00022729"/>
    </source>
</evidence>
<gene>
    <name evidence="4" type="ORF">PhaeoP36_02127</name>
</gene>
<dbReference type="Proteomes" id="UP000218891">
    <property type="component" value="Chromosome"/>
</dbReference>
<evidence type="ECO:0000256" key="2">
    <source>
        <dbReference type="SAM" id="SignalP"/>
    </source>
</evidence>
<reference evidence="4 5" key="1">
    <citation type="journal article" date="2017" name="Front. Microbiol.">
        <title>Phaeobacter piscinae sp. nov., a species of the Roseobacter group and potential aquaculture probiont.</title>
        <authorList>
            <person name="Sonnenschein E.C."/>
            <person name="Phippen C.B.W."/>
            <person name="Nielsen K.F."/>
            <person name="Mateiu R.V."/>
            <person name="Melchiorsen J."/>
            <person name="Gram L."/>
            <person name="Overmann J."/>
            <person name="Freese H.M."/>
        </authorList>
    </citation>
    <scope>NUCLEOTIDE SEQUENCE [LARGE SCALE GENOMIC DNA]</scope>
    <source>
        <strain evidence="4 5">P36</strain>
    </source>
</reference>
<dbReference type="PANTHER" id="PTHR35936">
    <property type="entry name" value="MEMBRANE-BOUND LYTIC MUREIN TRANSGLYCOSYLASE F"/>
    <property type="match status" value="1"/>
</dbReference>
<proteinExistence type="predicted"/>
<evidence type="ECO:0000313" key="4">
    <source>
        <dbReference type="EMBL" id="ATG36255.1"/>
    </source>
</evidence>
<dbReference type="Pfam" id="PF00497">
    <property type="entry name" value="SBP_bac_3"/>
    <property type="match status" value="1"/>
</dbReference>
<dbReference type="SUPFAM" id="SSF53850">
    <property type="entry name" value="Periplasmic binding protein-like II"/>
    <property type="match status" value="1"/>
</dbReference>
<protein>
    <submittedName>
        <fullName evidence="4">Nopaline-binding periplasmic protein</fullName>
    </submittedName>
</protein>
<dbReference type="PANTHER" id="PTHR35936:SF19">
    <property type="entry name" value="AMINO-ACID-BINDING PROTEIN YXEM-RELATED"/>
    <property type="match status" value="1"/>
</dbReference>
<reference evidence="4 5" key="2">
    <citation type="journal article" date="2017" name="Genome Biol. Evol.">
        <title>Trajectories and Drivers of Genome Evolution in Surface-Associated Marine Phaeobacter.</title>
        <authorList>
            <person name="Freese H.M."/>
            <person name="Sikorski J."/>
            <person name="Bunk B."/>
            <person name="Scheuner C."/>
            <person name="Meier-Kolthoff J.P."/>
            <person name="Sproer C."/>
            <person name="Gram L."/>
            <person name="Overmann J."/>
        </authorList>
    </citation>
    <scope>NUCLEOTIDE SEQUENCE [LARGE SCALE GENOMIC DNA]</scope>
    <source>
        <strain evidence="4 5">P36</strain>
    </source>
</reference>
<accession>A0ABM6PF13</accession>
<dbReference type="Gene3D" id="3.40.190.10">
    <property type="entry name" value="Periplasmic binding protein-like II"/>
    <property type="match status" value="2"/>
</dbReference>
<dbReference type="InterPro" id="IPR001638">
    <property type="entry name" value="Solute-binding_3/MltF_N"/>
</dbReference>
<keyword evidence="1 2" id="KW-0732">Signal</keyword>
<feature type="signal peptide" evidence="2">
    <location>
        <begin position="1"/>
        <end position="23"/>
    </location>
</feature>
<feature type="domain" description="Solute-binding protein family 3/N-terminal" evidence="3">
    <location>
        <begin position="35"/>
        <end position="259"/>
    </location>
</feature>
<dbReference type="EMBL" id="CP010643">
    <property type="protein sequence ID" value="ATG36255.1"/>
    <property type="molecule type" value="Genomic_DNA"/>
</dbReference>
<dbReference type="RefSeq" id="WP_040170331.1">
    <property type="nucleotide sequence ID" value="NZ_CP010643.1"/>
</dbReference>
<evidence type="ECO:0000259" key="3">
    <source>
        <dbReference type="SMART" id="SM00062"/>
    </source>
</evidence>
<reference evidence="4 5" key="4">
    <citation type="journal article" date="2018" name="Environ. Microbiol. Rep.">
        <title>Phylogenetic distribution of roseobacticides in the Roseobacter group and their effect on microalgae.</title>
        <authorList>
            <person name="Sonnenschein E.C."/>
            <person name="Phippen C.B."/>
            <person name="Bentzon-Tilia M."/>
            <person name="Rasmussen S.A."/>
            <person name="Nielsen K.F."/>
            <person name="Gram L."/>
        </authorList>
    </citation>
    <scope>NUCLEOTIDE SEQUENCE [LARGE SCALE GENOMIC DNA]</scope>
    <source>
        <strain evidence="4 5">P36</strain>
    </source>
</reference>
<name>A0ABM6PF13_9RHOB</name>
<dbReference type="SMART" id="SM00062">
    <property type="entry name" value="PBPb"/>
    <property type="match status" value="1"/>
</dbReference>
<sequence>MKFTKMLLTAGIAIATSATTVFAGPLQDRIDAGETIRVGFANIPLWGYPNENGDADGFTNDIAIQTLASMGLTNIEAVVTDWGGLIPGLKAERFDLITGGMYVLGSRCENVTFSEPVAKSGDGILVAAGNPENINNYTDVLEGSHIMVTGAGYNTVEAAKNLGIADANIMQVPGPTEMVAALKAGRAAAAILTDFEAQHLAADHAEIELADSSQMEEWSKNYAAIGFRHEDKEFVETFNAALKDYMGSDEMMAVVGEHDYSEVHLPGDVTAEWACANR</sequence>